<dbReference type="OrthoDB" id="8477520at2"/>
<organism evidence="1 2">
    <name type="scientific">Oceanibaculum indicum</name>
    <dbReference type="NCBI Taxonomy" id="526216"/>
    <lineage>
        <taxon>Bacteria</taxon>
        <taxon>Pseudomonadati</taxon>
        <taxon>Pseudomonadota</taxon>
        <taxon>Alphaproteobacteria</taxon>
        <taxon>Rhodospirillales</taxon>
        <taxon>Oceanibaculaceae</taxon>
        <taxon>Oceanibaculum</taxon>
    </lineage>
</organism>
<proteinExistence type="predicted"/>
<dbReference type="Pfam" id="PF16868">
    <property type="entry name" value="NMT1_3"/>
    <property type="match status" value="1"/>
</dbReference>
<dbReference type="NCBIfam" id="TIGR02122">
    <property type="entry name" value="TRAP_TAXI"/>
    <property type="match status" value="1"/>
</dbReference>
<dbReference type="PANTHER" id="PTHR42941">
    <property type="entry name" value="SLL1037 PROTEIN"/>
    <property type="match status" value="1"/>
</dbReference>
<dbReference type="PANTHER" id="PTHR42941:SF1">
    <property type="entry name" value="SLL1037 PROTEIN"/>
    <property type="match status" value="1"/>
</dbReference>
<keyword evidence="1" id="KW-0675">Receptor</keyword>
<dbReference type="PROSITE" id="PS51318">
    <property type="entry name" value="TAT"/>
    <property type="match status" value="1"/>
</dbReference>
<dbReference type="AlphaFoldDB" id="A0A420WNE9"/>
<comment type="caution">
    <text evidence="1">The sequence shown here is derived from an EMBL/GenBank/DDBJ whole genome shotgun (WGS) entry which is preliminary data.</text>
</comment>
<protein>
    <submittedName>
        <fullName evidence="1">TRAP transporter TAXI family solute receptor</fullName>
    </submittedName>
</protein>
<dbReference type="Proteomes" id="UP000277424">
    <property type="component" value="Unassembled WGS sequence"/>
</dbReference>
<dbReference type="RefSeq" id="WP_121217045.1">
    <property type="nucleotide sequence ID" value="NZ_RBIG01000001.1"/>
</dbReference>
<sequence>MTKDYSISRRETLLGSLGLAAAAGMLVPSTSVFAQQANRWGSSSIGSTGYVIIEALASTVNKHTKLKNSSMATSGGAENMALIGENQMEFCQTTSTDWQPAVNGEKPYGKKIDVNQVLAYTVFNCTPMVRADSPIKTLADLEGKRCMPSPAGSSTAAMWRVLFEAAGIKVNWTYGSWRESYDALRAGAVDCIPSLFTNSRPAPILTELEATTPVRILPIPTDVMKKAQAINPGVVSGELNPNDWKTIDKPMDVASFSGILACHPKMSEEDVYQVCKAIFDNAAEVQSIGKQLKDIDAKFGARYLMTGFKVHKGAAKYFKEKGLWRDELTIAS</sequence>
<reference evidence="1 2" key="1">
    <citation type="submission" date="2018-10" db="EMBL/GenBank/DDBJ databases">
        <title>Comparative analysis of microorganisms from saline springs in Andes Mountain Range, Colombia.</title>
        <authorList>
            <person name="Rubin E."/>
        </authorList>
    </citation>
    <scope>NUCLEOTIDE SEQUENCE [LARGE SCALE GENOMIC DNA]</scope>
    <source>
        <strain evidence="1 2">USBA 36</strain>
    </source>
</reference>
<gene>
    <name evidence="1" type="ORF">BCL74_0326</name>
</gene>
<dbReference type="EMBL" id="RBIG01000001">
    <property type="protein sequence ID" value="RKQ72558.1"/>
    <property type="molecule type" value="Genomic_DNA"/>
</dbReference>
<dbReference type="Gene3D" id="3.40.190.10">
    <property type="entry name" value="Periplasmic binding protein-like II"/>
    <property type="match status" value="2"/>
</dbReference>
<accession>A0A420WNE9</accession>
<name>A0A420WNE9_9PROT</name>
<evidence type="ECO:0000313" key="1">
    <source>
        <dbReference type="EMBL" id="RKQ72558.1"/>
    </source>
</evidence>
<evidence type="ECO:0000313" key="2">
    <source>
        <dbReference type="Proteomes" id="UP000277424"/>
    </source>
</evidence>
<dbReference type="InterPro" id="IPR011852">
    <property type="entry name" value="TRAP_TAXI"/>
</dbReference>
<dbReference type="SUPFAM" id="SSF53850">
    <property type="entry name" value="Periplasmic binding protein-like II"/>
    <property type="match status" value="1"/>
</dbReference>
<dbReference type="InterPro" id="IPR006311">
    <property type="entry name" value="TAT_signal"/>
</dbReference>